<evidence type="ECO:0000313" key="2">
    <source>
        <dbReference type="EMBL" id="NJC26162.1"/>
    </source>
</evidence>
<accession>A0ABX0XBL0</accession>
<comment type="caution">
    <text evidence="2">The sequence shown here is derived from an EMBL/GenBank/DDBJ whole genome shotgun (WGS) entry which is preliminary data.</text>
</comment>
<dbReference type="Proteomes" id="UP000770785">
    <property type="component" value="Unassembled WGS sequence"/>
</dbReference>
<protein>
    <submittedName>
        <fullName evidence="2">Uncharacterized protein</fullName>
    </submittedName>
</protein>
<feature type="signal peptide" evidence="1">
    <location>
        <begin position="1"/>
        <end position="20"/>
    </location>
</feature>
<sequence length="82" mass="9023">MKLLLIFGITTVLCSSALIAQDVYETTPMRIAQGVTTPEDWVDYKPALSNGGTDGRVAGITVRINTEDYNFETTPHYLVSLE</sequence>
<gene>
    <name evidence="2" type="ORF">GGR27_001661</name>
</gene>
<name>A0ABX0XBL0_9BACT</name>
<dbReference type="RefSeq" id="WP_168036918.1">
    <property type="nucleotide sequence ID" value="NZ_JAATJH010000002.1"/>
</dbReference>
<keyword evidence="3" id="KW-1185">Reference proteome</keyword>
<organism evidence="2 3">
    <name type="scientific">Neolewinella antarctica</name>
    <dbReference type="NCBI Taxonomy" id="442734"/>
    <lineage>
        <taxon>Bacteria</taxon>
        <taxon>Pseudomonadati</taxon>
        <taxon>Bacteroidota</taxon>
        <taxon>Saprospiria</taxon>
        <taxon>Saprospirales</taxon>
        <taxon>Lewinellaceae</taxon>
        <taxon>Neolewinella</taxon>
    </lineage>
</organism>
<dbReference type="EMBL" id="JAATJH010000002">
    <property type="protein sequence ID" value="NJC26162.1"/>
    <property type="molecule type" value="Genomic_DNA"/>
</dbReference>
<evidence type="ECO:0000256" key="1">
    <source>
        <dbReference type="SAM" id="SignalP"/>
    </source>
</evidence>
<evidence type="ECO:0000313" key="3">
    <source>
        <dbReference type="Proteomes" id="UP000770785"/>
    </source>
</evidence>
<proteinExistence type="predicted"/>
<feature type="chain" id="PRO_5046010809" evidence="1">
    <location>
        <begin position="21"/>
        <end position="82"/>
    </location>
</feature>
<reference evidence="2 3" key="1">
    <citation type="submission" date="2020-03" db="EMBL/GenBank/DDBJ databases">
        <title>Genomic Encyclopedia of Type Strains, Phase IV (KMG-IV): sequencing the most valuable type-strain genomes for metagenomic binning, comparative biology and taxonomic classification.</title>
        <authorList>
            <person name="Goeker M."/>
        </authorList>
    </citation>
    <scope>NUCLEOTIDE SEQUENCE [LARGE SCALE GENOMIC DNA]</scope>
    <source>
        <strain evidence="2 3">DSM 105096</strain>
    </source>
</reference>
<keyword evidence="1" id="KW-0732">Signal</keyword>